<gene>
    <name evidence="1" type="ORF">HGG82_09845</name>
</gene>
<name>A0A847QYE0_9GAMM</name>
<dbReference type="InterPro" id="IPR031848">
    <property type="entry name" value="PrlF_antitoxin"/>
</dbReference>
<keyword evidence="2" id="KW-1185">Reference proteome</keyword>
<dbReference type="EMBL" id="JABAEK010000008">
    <property type="protein sequence ID" value="NLQ17929.1"/>
    <property type="molecule type" value="Genomic_DNA"/>
</dbReference>
<evidence type="ECO:0000313" key="1">
    <source>
        <dbReference type="EMBL" id="NLQ17929.1"/>
    </source>
</evidence>
<dbReference type="GO" id="GO:0001558">
    <property type="term" value="P:regulation of cell growth"/>
    <property type="evidence" value="ECO:0007669"/>
    <property type="project" value="InterPro"/>
</dbReference>
<dbReference type="GO" id="GO:0097351">
    <property type="term" value="F:toxin sequestering activity"/>
    <property type="evidence" value="ECO:0007669"/>
    <property type="project" value="InterPro"/>
</dbReference>
<proteinExistence type="predicted"/>
<dbReference type="AlphaFoldDB" id="A0A847QYE0"/>
<dbReference type="Pfam" id="PF15937">
    <property type="entry name" value="PrlF_antitoxin"/>
    <property type="match status" value="1"/>
</dbReference>
<dbReference type="Proteomes" id="UP000586067">
    <property type="component" value="Unassembled WGS sequence"/>
</dbReference>
<protein>
    <submittedName>
        <fullName evidence="1">Uncharacterized protein</fullName>
    </submittedName>
</protein>
<sequence length="83" mass="9648">MNLSYMGLCLQYIVEIYCGDLLWRFFVKKYDPVMNKFLSFLANGMPQHPENLQQLTVSMRNTVQSLIVDVEIDLDAPLSDEDE</sequence>
<dbReference type="GO" id="GO:0003700">
    <property type="term" value="F:DNA-binding transcription factor activity"/>
    <property type="evidence" value="ECO:0007669"/>
    <property type="project" value="InterPro"/>
</dbReference>
<accession>A0A847QYE0</accession>
<reference evidence="1 2" key="1">
    <citation type="submission" date="2020-04" db="EMBL/GenBank/DDBJ databases">
        <title>Marinomonas sp. M1K-6 isolated from the deep seawater of the Mariana Trench.</title>
        <authorList>
            <person name="Li Y."/>
        </authorList>
    </citation>
    <scope>NUCLEOTIDE SEQUENCE [LARGE SCALE GENOMIC DNA]</scope>
    <source>
        <strain evidence="1 2">M1K-6</strain>
    </source>
</reference>
<evidence type="ECO:0000313" key="2">
    <source>
        <dbReference type="Proteomes" id="UP000586067"/>
    </source>
</evidence>
<organism evidence="1 2">
    <name type="scientific">Marinomonas profundi</name>
    <dbReference type="NCBI Taxonomy" id="2726122"/>
    <lineage>
        <taxon>Bacteria</taxon>
        <taxon>Pseudomonadati</taxon>
        <taxon>Pseudomonadota</taxon>
        <taxon>Gammaproteobacteria</taxon>
        <taxon>Oceanospirillales</taxon>
        <taxon>Oceanospirillaceae</taxon>
        <taxon>Marinomonas</taxon>
    </lineage>
</organism>
<comment type="caution">
    <text evidence="1">The sequence shown here is derived from an EMBL/GenBank/DDBJ whole genome shotgun (WGS) entry which is preliminary data.</text>
</comment>